<reference evidence="2" key="1">
    <citation type="submission" date="2019-05" db="EMBL/GenBank/DDBJ databases">
        <title>The de novo reference genome and transcriptome assemblies of the wild tomato species Solanum chilense.</title>
        <authorList>
            <person name="Stam R."/>
            <person name="Nosenko T."/>
            <person name="Hoerger A.C."/>
            <person name="Stephan W."/>
            <person name="Seidel M.A."/>
            <person name="Kuhn J.M.M."/>
            <person name="Haberer G."/>
            <person name="Tellier A."/>
        </authorList>
    </citation>
    <scope>NUCLEOTIDE SEQUENCE</scope>
    <source>
        <tissue evidence="2">Mature leaves</tissue>
    </source>
</reference>
<protein>
    <submittedName>
        <fullName evidence="2">Uncharacterized protein</fullName>
    </submittedName>
</protein>
<feature type="non-terminal residue" evidence="2">
    <location>
        <position position="1"/>
    </location>
</feature>
<evidence type="ECO:0000313" key="2">
    <source>
        <dbReference type="EMBL" id="TMW89079.1"/>
    </source>
</evidence>
<dbReference type="EMBL" id="RXGB01004721">
    <property type="protein sequence ID" value="TMW89079.1"/>
    <property type="molecule type" value="Genomic_DNA"/>
</dbReference>
<proteinExistence type="predicted"/>
<gene>
    <name evidence="2" type="ORF">EJD97_017682</name>
</gene>
<feature type="compositionally biased region" description="Polar residues" evidence="1">
    <location>
        <begin position="80"/>
        <end position="120"/>
    </location>
</feature>
<evidence type="ECO:0000256" key="1">
    <source>
        <dbReference type="SAM" id="MobiDB-lite"/>
    </source>
</evidence>
<comment type="caution">
    <text evidence="2">The sequence shown here is derived from an EMBL/GenBank/DDBJ whole genome shotgun (WGS) entry which is preliminary data.</text>
</comment>
<feature type="non-terminal residue" evidence="2">
    <location>
        <position position="129"/>
    </location>
</feature>
<feature type="region of interest" description="Disordered" evidence="1">
    <location>
        <begin position="75"/>
        <end position="129"/>
    </location>
</feature>
<dbReference type="AlphaFoldDB" id="A0A6N2B6K3"/>
<name>A0A6N2B6K3_SOLCI</name>
<feature type="region of interest" description="Disordered" evidence="1">
    <location>
        <begin position="1"/>
        <end position="21"/>
    </location>
</feature>
<organism evidence="2">
    <name type="scientific">Solanum chilense</name>
    <name type="common">Tomato</name>
    <name type="synonym">Lycopersicon chilense</name>
    <dbReference type="NCBI Taxonomy" id="4083"/>
    <lineage>
        <taxon>Eukaryota</taxon>
        <taxon>Viridiplantae</taxon>
        <taxon>Streptophyta</taxon>
        <taxon>Embryophyta</taxon>
        <taxon>Tracheophyta</taxon>
        <taxon>Spermatophyta</taxon>
        <taxon>Magnoliopsida</taxon>
        <taxon>eudicotyledons</taxon>
        <taxon>Gunneridae</taxon>
        <taxon>Pentapetalae</taxon>
        <taxon>asterids</taxon>
        <taxon>lamiids</taxon>
        <taxon>Solanales</taxon>
        <taxon>Solanaceae</taxon>
        <taxon>Solanoideae</taxon>
        <taxon>Solaneae</taxon>
        <taxon>Solanum</taxon>
        <taxon>Solanum subgen. Lycopersicon</taxon>
    </lineage>
</organism>
<accession>A0A6N2B6K3</accession>
<sequence length="129" mass="14034">KKFKANAMRRSTGVVTSDEPSKVNISKRASVLPTHSAHQAHNASTHVAPQFGYTISIPTVVPRLGYQTLQDYSHLDRESTIPSSSSSQCNNLNTNSESIEFSNTHLEFNGSEPNTPTTQHSDARGPQAV</sequence>